<comment type="caution">
    <text evidence="1">The sequence shown here is derived from an EMBL/GenBank/DDBJ whole genome shotgun (WGS) entry which is preliminary data.</text>
</comment>
<dbReference type="Proteomes" id="UP000789525">
    <property type="component" value="Unassembled WGS sequence"/>
</dbReference>
<keyword evidence="2" id="KW-1185">Reference proteome</keyword>
<evidence type="ECO:0000313" key="2">
    <source>
        <dbReference type="Proteomes" id="UP000789525"/>
    </source>
</evidence>
<feature type="non-terminal residue" evidence="1">
    <location>
        <position position="1"/>
    </location>
</feature>
<name>A0ACA9QK43_9GLOM</name>
<protein>
    <submittedName>
        <fullName evidence="1">16031_t:CDS:1</fullName>
    </submittedName>
</protein>
<organism evidence="1 2">
    <name type="scientific">Acaulospora colombiana</name>
    <dbReference type="NCBI Taxonomy" id="27376"/>
    <lineage>
        <taxon>Eukaryota</taxon>
        <taxon>Fungi</taxon>
        <taxon>Fungi incertae sedis</taxon>
        <taxon>Mucoromycota</taxon>
        <taxon>Glomeromycotina</taxon>
        <taxon>Glomeromycetes</taxon>
        <taxon>Diversisporales</taxon>
        <taxon>Acaulosporaceae</taxon>
        <taxon>Acaulospora</taxon>
    </lineage>
</organism>
<proteinExistence type="predicted"/>
<gene>
    <name evidence="1" type="ORF">ACOLOM_LOCUS12903</name>
</gene>
<reference evidence="1" key="1">
    <citation type="submission" date="2021-06" db="EMBL/GenBank/DDBJ databases">
        <authorList>
            <person name="Kallberg Y."/>
            <person name="Tangrot J."/>
            <person name="Rosling A."/>
        </authorList>
    </citation>
    <scope>NUCLEOTIDE SEQUENCE</scope>
    <source>
        <strain evidence="1">CL356</strain>
    </source>
</reference>
<accession>A0ACA9QK43</accession>
<sequence>YAGVEGQTPNTTRWNPDGIQWKPHRDSSAHLTARTLNYAKDSIMSFMNRSGSFGAILPTFFTHQQPTQEPTSIITEEKPKRKWSDIFRGRSIDTTIARSPSTGGTMVSPNRTASPIEAGDGVDGTFERIIPATTQPNEKGPLTGKTLCEEEKPGNGHVWDIWPIMPKTVRRWDKPDPIPIAHMQIPAGSLVMNRRMDPLPEGWTMFIHPEGKPYYHRVAQEPEENLLQGVSARPLLSSQKASNESSL</sequence>
<dbReference type="EMBL" id="CAJVPT010055340">
    <property type="protein sequence ID" value="CAG8754986.1"/>
    <property type="molecule type" value="Genomic_DNA"/>
</dbReference>
<evidence type="ECO:0000313" key="1">
    <source>
        <dbReference type="EMBL" id="CAG8754986.1"/>
    </source>
</evidence>